<protein>
    <recommendedName>
        <fullName evidence="7">Histidine kinase domain-containing protein</fullName>
    </recommendedName>
</protein>
<dbReference type="InterPro" id="IPR036890">
    <property type="entry name" value="HATPase_C_sf"/>
</dbReference>
<dbReference type="Gene3D" id="1.10.287.130">
    <property type="match status" value="1"/>
</dbReference>
<keyword evidence="6" id="KW-1133">Transmembrane helix</keyword>
<evidence type="ECO:0000256" key="2">
    <source>
        <dbReference type="ARBA" id="ARBA00022741"/>
    </source>
</evidence>
<proteinExistence type="predicted"/>
<dbReference type="GO" id="GO:0000160">
    <property type="term" value="P:phosphorelay signal transduction system"/>
    <property type="evidence" value="ECO:0007669"/>
    <property type="project" value="UniProtKB-KW"/>
</dbReference>
<evidence type="ECO:0000256" key="1">
    <source>
        <dbReference type="ARBA" id="ARBA00022679"/>
    </source>
</evidence>
<keyword evidence="6" id="KW-0812">Transmembrane</keyword>
<evidence type="ECO:0000259" key="7">
    <source>
        <dbReference type="PROSITE" id="PS50109"/>
    </source>
</evidence>
<dbReference type="GO" id="GO:0042802">
    <property type="term" value="F:identical protein binding"/>
    <property type="evidence" value="ECO:0007669"/>
    <property type="project" value="TreeGrafter"/>
</dbReference>
<name>A0A916YLB8_9BACL</name>
<keyword evidence="4" id="KW-0067">ATP-binding</keyword>
<reference evidence="8" key="1">
    <citation type="journal article" date="2014" name="Int. J. Syst. Evol. Microbiol.">
        <title>Complete genome sequence of Corynebacterium casei LMG S-19264T (=DSM 44701T), isolated from a smear-ripened cheese.</title>
        <authorList>
            <consortium name="US DOE Joint Genome Institute (JGI-PGF)"/>
            <person name="Walter F."/>
            <person name="Albersmeier A."/>
            <person name="Kalinowski J."/>
            <person name="Ruckert C."/>
        </authorList>
    </citation>
    <scope>NUCLEOTIDE SEQUENCE</scope>
    <source>
        <strain evidence="8">CGMCC 1.15178</strain>
    </source>
</reference>
<dbReference type="SUPFAM" id="SSF55874">
    <property type="entry name" value="ATPase domain of HSP90 chaperone/DNA topoisomerase II/histidine kinase"/>
    <property type="match status" value="1"/>
</dbReference>
<dbReference type="InterPro" id="IPR005467">
    <property type="entry name" value="His_kinase_dom"/>
</dbReference>
<dbReference type="PANTHER" id="PTHR40448:SF1">
    <property type="entry name" value="TWO-COMPONENT SENSOR HISTIDINE KINASE"/>
    <property type="match status" value="1"/>
</dbReference>
<reference evidence="8" key="2">
    <citation type="submission" date="2020-09" db="EMBL/GenBank/DDBJ databases">
        <authorList>
            <person name="Sun Q."/>
            <person name="Zhou Y."/>
        </authorList>
    </citation>
    <scope>NUCLEOTIDE SEQUENCE</scope>
    <source>
        <strain evidence="8">CGMCC 1.15178</strain>
    </source>
</reference>
<keyword evidence="1" id="KW-0808">Transferase</keyword>
<dbReference type="InterPro" id="IPR003594">
    <property type="entry name" value="HATPase_dom"/>
</dbReference>
<keyword evidence="3" id="KW-0418">Kinase</keyword>
<dbReference type="GO" id="GO:0005524">
    <property type="term" value="F:ATP binding"/>
    <property type="evidence" value="ECO:0007669"/>
    <property type="project" value="UniProtKB-KW"/>
</dbReference>
<evidence type="ECO:0000256" key="4">
    <source>
        <dbReference type="ARBA" id="ARBA00022840"/>
    </source>
</evidence>
<evidence type="ECO:0000256" key="3">
    <source>
        <dbReference type="ARBA" id="ARBA00022777"/>
    </source>
</evidence>
<gene>
    <name evidence="8" type="ORF">GCM10010911_04900</name>
</gene>
<evidence type="ECO:0000256" key="5">
    <source>
        <dbReference type="ARBA" id="ARBA00023012"/>
    </source>
</evidence>
<dbReference type="Gene3D" id="3.30.565.10">
    <property type="entry name" value="Histidine kinase-like ATPase, C-terminal domain"/>
    <property type="match status" value="1"/>
</dbReference>
<dbReference type="InterPro" id="IPR039506">
    <property type="entry name" value="SPOB_a"/>
</dbReference>
<accession>A0A916YLB8</accession>
<dbReference type="PROSITE" id="PS50109">
    <property type="entry name" value="HIS_KIN"/>
    <property type="match status" value="1"/>
</dbReference>
<dbReference type="GO" id="GO:0016301">
    <property type="term" value="F:kinase activity"/>
    <property type="evidence" value="ECO:0007669"/>
    <property type="project" value="UniProtKB-KW"/>
</dbReference>
<dbReference type="AlphaFoldDB" id="A0A916YLB8"/>
<evidence type="ECO:0000313" key="9">
    <source>
        <dbReference type="Proteomes" id="UP000612456"/>
    </source>
</evidence>
<comment type="caution">
    <text evidence="8">The sequence shown here is derived from an EMBL/GenBank/DDBJ whole genome shotgun (WGS) entry which is preliminary data.</text>
</comment>
<evidence type="ECO:0000256" key="6">
    <source>
        <dbReference type="SAM" id="Phobius"/>
    </source>
</evidence>
<dbReference type="Pfam" id="PF14689">
    <property type="entry name" value="SPOB_a"/>
    <property type="match status" value="1"/>
</dbReference>
<dbReference type="InterPro" id="IPR032834">
    <property type="entry name" value="NatK-like_C"/>
</dbReference>
<sequence>MRRNVWLLAILLIAVLLGINNTIYYFTSKTTLEERLRGELNDIAGQIQLSIELSRTGSEKFQEQIGRELRAASIAAEFALNPDIDKVTNAQLVELKKKLDMVDITLLERTKDNIILSKSSNPKQIGYKTSTWKPWYEAFNQLFDNRQVTIPWGQSLTNFWTGPFEFSTTDTNNIYKWGYYYDGTANYIIDPFISYESRQRAYDEATGVNQLIGRTLRANSSLLEIAVINPQTFLSGSLTSITDNGDKLKHITQNPIINGTYIYRHNEDQRNVKLANDSNHPVWINEKINNKHVIKAFIPVDIDKVASILNEKGQPINRYVLTLVSDYQTIEDTLDRQFVNIGLIVGVVTLLSLVVVYLAVTGYRKSQDKLVRRTQETYVDEINQLFQAIRAQRHDFINHAQMIQSLAQMNKFDELKEYATDLTGEIRGVNDMIGIGNPALAALIRSKISQAEPLKIHLETSFSDISKLSLGVKSLDLTRMLGNLIDNAFDEVADYPEEERFVRIRIYEKSGFMEFAVSNPCHNPEKLKDKPLFLSGYSDKQTGHSGLGLVIVKSIVEQYNGTVRVSFDETDDVTFTIRIPY</sequence>
<dbReference type="Pfam" id="PF14501">
    <property type="entry name" value="HATPase_c_5"/>
    <property type="match status" value="1"/>
</dbReference>
<dbReference type="EMBL" id="BMHP01000001">
    <property type="protein sequence ID" value="GGD50349.1"/>
    <property type="molecule type" value="Genomic_DNA"/>
</dbReference>
<evidence type="ECO:0000313" key="8">
    <source>
        <dbReference type="EMBL" id="GGD50349.1"/>
    </source>
</evidence>
<keyword evidence="9" id="KW-1185">Reference proteome</keyword>
<keyword evidence="5" id="KW-0902">Two-component regulatory system</keyword>
<keyword evidence="6" id="KW-0472">Membrane</keyword>
<dbReference type="Proteomes" id="UP000612456">
    <property type="component" value="Unassembled WGS sequence"/>
</dbReference>
<keyword evidence="2" id="KW-0547">Nucleotide-binding</keyword>
<organism evidence="8 9">
    <name type="scientific">Paenibacillus nasutitermitis</name>
    <dbReference type="NCBI Taxonomy" id="1652958"/>
    <lineage>
        <taxon>Bacteria</taxon>
        <taxon>Bacillati</taxon>
        <taxon>Bacillota</taxon>
        <taxon>Bacilli</taxon>
        <taxon>Bacillales</taxon>
        <taxon>Paenibacillaceae</taxon>
        <taxon>Paenibacillus</taxon>
    </lineage>
</organism>
<feature type="domain" description="Histidine kinase" evidence="7">
    <location>
        <begin position="477"/>
        <end position="581"/>
    </location>
</feature>
<dbReference type="PANTHER" id="PTHR40448">
    <property type="entry name" value="TWO-COMPONENT SENSOR HISTIDINE KINASE"/>
    <property type="match status" value="1"/>
</dbReference>
<feature type="transmembrane region" description="Helical" evidence="6">
    <location>
        <begin position="338"/>
        <end position="360"/>
    </location>
</feature>
<dbReference type="SMART" id="SM00387">
    <property type="entry name" value="HATPase_c"/>
    <property type="match status" value="1"/>
</dbReference>